<evidence type="ECO:0000313" key="1">
    <source>
        <dbReference type="EMBL" id="KAJ9102093.1"/>
    </source>
</evidence>
<reference evidence="1" key="1">
    <citation type="submission" date="2023-04" db="EMBL/GenBank/DDBJ databases">
        <title>Draft Genome sequencing of Naganishia species isolated from polar environments using Oxford Nanopore Technology.</title>
        <authorList>
            <person name="Leo P."/>
            <person name="Venkateswaran K."/>
        </authorList>
    </citation>
    <scope>NUCLEOTIDE SEQUENCE</scope>
    <source>
        <strain evidence="1">MNA-CCFEE 5262</strain>
    </source>
</reference>
<dbReference type="Proteomes" id="UP001230649">
    <property type="component" value="Unassembled WGS sequence"/>
</dbReference>
<evidence type="ECO:0000313" key="2">
    <source>
        <dbReference type="Proteomes" id="UP001230649"/>
    </source>
</evidence>
<dbReference type="EMBL" id="JASBWS010000066">
    <property type="protein sequence ID" value="KAJ9102093.1"/>
    <property type="molecule type" value="Genomic_DNA"/>
</dbReference>
<proteinExistence type="predicted"/>
<organism evidence="1 2">
    <name type="scientific">Naganishia adeliensis</name>
    <dbReference type="NCBI Taxonomy" id="92952"/>
    <lineage>
        <taxon>Eukaryota</taxon>
        <taxon>Fungi</taxon>
        <taxon>Dikarya</taxon>
        <taxon>Basidiomycota</taxon>
        <taxon>Agaricomycotina</taxon>
        <taxon>Tremellomycetes</taxon>
        <taxon>Filobasidiales</taxon>
        <taxon>Filobasidiaceae</taxon>
        <taxon>Naganishia</taxon>
    </lineage>
</organism>
<keyword evidence="2" id="KW-1185">Reference proteome</keyword>
<accession>A0ACC2VSJ0</accession>
<comment type="caution">
    <text evidence="1">The sequence shown here is derived from an EMBL/GenBank/DDBJ whole genome shotgun (WGS) entry which is preliminary data.</text>
</comment>
<sequence>MLDTEYRSNLDWQLGKGGFGTVYAGVHQPYTGSGSDYSSTSSISKEDGGSTRETPPLQVAIKLERADHEKPCLANEARALKAVQGAEGIPTPYGDAAYSMMVRQQQTPYRDLIDTVSERLVERYNALVIERLGEDLGTLFRRHLFKQLRPSAVRGSGLKRSHSVTPRKGDTTPAGWDEETIAWLGCHALKRLEWVHSKGLVHRDIHNQITILPFDDSFGMAQSYRTAGGQHMPHSKELKSCVGTQAVMSYRCQGTRRDDVESLGYMLMFLYQGSLPWSKHADRFEESFARSGHRWTVESVNLNDQIRKEKKALIKYGKGLDRSPREIQAFFEHVSSLQFADKPDYAALRAILRRMRKQGVSKSVDLGFERSCARVRKEDIKAGQVVM</sequence>
<name>A0ACC2VSJ0_9TREE</name>
<protein>
    <submittedName>
        <fullName evidence="1">Uncharacterized protein</fullName>
    </submittedName>
</protein>
<gene>
    <name evidence="1" type="ORF">QFC20_005102</name>
</gene>